<dbReference type="GO" id="GO:0005683">
    <property type="term" value="C:U7 snRNP"/>
    <property type="evidence" value="ECO:0007669"/>
    <property type="project" value="TreeGrafter"/>
</dbReference>
<dbReference type="InterPro" id="IPR001163">
    <property type="entry name" value="Sm_dom_euk/arc"/>
</dbReference>
<reference evidence="2" key="1">
    <citation type="submission" date="2021-05" db="EMBL/GenBank/DDBJ databases">
        <authorList>
            <person name="Alioto T."/>
            <person name="Alioto T."/>
            <person name="Gomez Garrido J."/>
        </authorList>
    </citation>
    <scope>NUCLEOTIDE SEQUENCE</scope>
</reference>
<dbReference type="SMART" id="SM00651">
    <property type="entry name" value="Sm"/>
    <property type="match status" value="1"/>
</dbReference>
<sequence>MSEKPSTNKKDDSLDLASDEADPLKCLYSRNVQVPDKRAPLYDNLSRFSVGDNNEVTVKTITVKPKALETTEYDRPEIRATLVQKKVKEKKNILTKIDKINKGPLLALKNCVLQKIPVKVFTRNHSSIRGYCTGIVVLFDKHWNLALQDVHEVWTRPKKKLKSIYYLENQSNYQYQVKHRCTIPPIKILESSKKSELCERHLDQIMIRGEHVVSVCALNYVEL</sequence>
<evidence type="ECO:0000313" key="2">
    <source>
        <dbReference type="EMBL" id="CAG6732404.1"/>
    </source>
</evidence>
<dbReference type="Pfam" id="PF01423">
    <property type="entry name" value="LSM"/>
    <property type="match status" value="1"/>
</dbReference>
<feature type="domain" description="Sm" evidence="1">
    <location>
        <begin position="105"/>
        <end position="221"/>
    </location>
</feature>
<dbReference type="InterPro" id="IPR034109">
    <property type="entry name" value="Lsm11_M"/>
</dbReference>
<dbReference type="InterPro" id="IPR039267">
    <property type="entry name" value="Lsm11"/>
</dbReference>
<dbReference type="InterPro" id="IPR047575">
    <property type="entry name" value="Sm"/>
</dbReference>
<dbReference type="SUPFAM" id="SSF50182">
    <property type="entry name" value="Sm-like ribonucleoproteins"/>
    <property type="match status" value="1"/>
</dbReference>
<organism evidence="2">
    <name type="scientific">Cacopsylla melanoneura</name>
    <dbReference type="NCBI Taxonomy" id="428564"/>
    <lineage>
        <taxon>Eukaryota</taxon>
        <taxon>Metazoa</taxon>
        <taxon>Ecdysozoa</taxon>
        <taxon>Arthropoda</taxon>
        <taxon>Hexapoda</taxon>
        <taxon>Insecta</taxon>
        <taxon>Pterygota</taxon>
        <taxon>Neoptera</taxon>
        <taxon>Paraneoptera</taxon>
        <taxon>Hemiptera</taxon>
        <taxon>Sternorrhyncha</taxon>
        <taxon>Psylloidea</taxon>
        <taxon>Psyllidae</taxon>
        <taxon>Psyllinae</taxon>
        <taxon>Cacopsylla</taxon>
    </lineage>
</organism>
<dbReference type="PANTHER" id="PTHR21415">
    <property type="entry name" value="U7 SNRNA-ASSOCIATED SM-LIKE PROTEIN LSM11"/>
    <property type="match status" value="1"/>
</dbReference>
<dbReference type="InterPro" id="IPR010920">
    <property type="entry name" value="LSM_dom_sf"/>
</dbReference>
<dbReference type="AlphaFoldDB" id="A0A8D9DYA1"/>
<dbReference type="CDD" id="cd01739">
    <property type="entry name" value="LSm11_M"/>
    <property type="match status" value="1"/>
</dbReference>
<evidence type="ECO:0000259" key="1">
    <source>
        <dbReference type="PROSITE" id="PS52002"/>
    </source>
</evidence>
<protein>
    <submittedName>
        <fullName evidence="2">U7 snRNA-associated Sm-like protein LSm11</fullName>
    </submittedName>
</protein>
<dbReference type="Gene3D" id="2.30.30.100">
    <property type="match status" value="1"/>
</dbReference>
<name>A0A8D9DYA1_9HEMI</name>
<dbReference type="GO" id="GO:0006398">
    <property type="term" value="P:mRNA 3'-end processing by stem-loop binding and cleavage"/>
    <property type="evidence" value="ECO:0007669"/>
    <property type="project" value="TreeGrafter"/>
</dbReference>
<proteinExistence type="predicted"/>
<dbReference type="EMBL" id="HBUF01386730">
    <property type="protein sequence ID" value="CAG6732404.1"/>
    <property type="molecule type" value="Transcribed_RNA"/>
</dbReference>
<accession>A0A8D9DYA1</accession>
<dbReference type="PROSITE" id="PS52002">
    <property type="entry name" value="SM"/>
    <property type="match status" value="1"/>
</dbReference>
<dbReference type="GO" id="GO:0071209">
    <property type="term" value="F:U7 snRNA binding"/>
    <property type="evidence" value="ECO:0007669"/>
    <property type="project" value="InterPro"/>
</dbReference>
<dbReference type="PANTHER" id="PTHR21415:SF1">
    <property type="entry name" value="U7 SNRNA-ASSOCIATED SM-LIKE PROTEIN LSM11"/>
    <property type="match status" value="1"/>
</dbReference>